<gene>
    <name evidence="4" type="ORF">SAMN05446037_1012105</name>
</gene>
<proteinExistence type="predicted"/>
<dbReference type="GO" id="GO:0006152">
    <property type="term" value="P:purine nucleoside catabolic process"/>
    <property type="evidence" value="ECO:0007669"/>
    <property type="project" value="TreeGrafter"/>
</dbReference>
<dbReference type="InterPro" id="IPR001910">
    <property type="entry name" value="Inosine/uridine_hydrolase_dom"/>
</dbReference>
<accession>A0A239FB42</accession>
<dbReference type="GO" id="GO:0005829">
    <property type="term" value="C:cytosol"/>
    <property type="evidence" value="ECO:0007669"/>
    <property type="project" value="TreeGrafter"/>
</dbReference>
<dbReference type="OrthoDB" id="9797882at2"/>
<dbReference type="EMBL" id="FZOJ01000012">
    <property type="protein sequence ID" value="SNS54109.1"/>
    <property type="molecule type" value="Genomic_DNA"/>
</dbReference>
<name>A0A239FB42_9FIRM</name>
<dbReference type="InterPro" id="IPR015910">
    <property type="entry name" value="I/U_nuclsd_hydro_CS"/>
</dbReference>
<reference evidence="4 5" key="1">
    <citation type="submission" date="2017-06" db="EMBL/GenBank/DDBJ databases">
        <authorList>
            <person name="Kim H.J."/>
            <person name="Triplett B.A."/>
        </authorList>
    </citation>
    <scope>NUCLEOTIDE SEQUENCE [LARGE SCALE GENOMIC DNA]</scope>
    <source>
        <strain evidence="4 5">SCA</strain>
    </source>
</reference>
<dbReference type="RefSeq" id="WP_089283415.1">
    <property type="nucleotide sequence ID" value="NZ_FZOJ01000012.1"/>
</dbReference>
<evidence type="ECO:0000313" key="4">
    <source>
        <dbReference type="EMBL" id="SNS54109.1"/>
    </source>
</evidence>
<evidence type="ECO:0000259" key="3">
    <source>
        <dbReference type="Pfam" id="PF01156"/>
    </source>
</evidence>
<dbReference type="GO" id="GO:0008477">
    <property type="term" value="F:purine nucleosidase activity"/>
    <property type="evidence" value="ECO:0007669"/>
    <property type="project" value="TreeGrafter"/>
</dbReference>
<dbReference type="Gene3D" id="3.90.245.10">
    <property type="entry name" value="Ribonucleoside hydrolase-like"/>
    <property type="match status" value="1"/>
</dbReference>
<evidence type="ECO:0000256" key="2">
    <source>
        <dbReference type="ARBA" id="ARBA00023295"/>
    </source>
</evidence>
<evidence type="ECO:0000256" key="1">
    <source>
        <dbReference type="ARBA" id="ARBA00022801"/>
    </source>
</evidence>
<dbReference type="Proteomes" id="UP000198304">
    <property type="component" value="Unassembled WGS sequence"/>
</dbReference>
<dbReference type="SUPFAM" id="SSF53590">
    <property type="entry name" value="Nucleoside hydrolase"/>
    <property type="match status" value="1"/>
</dbReference>
<evidence type="ECO:0000313" key="5">
    <source>
        <dbReference type="Proteomes" id="UP000198304"/>
    </source>
</evidence>
<sequence length="312" mass="34325">MKTPVIIDTDPGIDDAVAIFLAFSQEKILDVRGITTIAGNVNVDRTTRNALDLVGHIGKNAKIAKGAPKPLLRSLKTAEEVHGKTGLGPVVLKESKLKFYEKKAWDLIHEEAEAWDGELEIIALGPLTNIAITLIKYPDIKKKIKKVTLMGGACFLGNVTPSAEFNIYVDPEAADIVFQSGIPITMVGLDATHQALLYEEDIENLTSRKNVISETLKIILKENLAFQKKVAGLEAAIMHDAVAVAAVIDPTIIQKKHYYVAVEKEGFFTYGKTVVDLNKVTKNSPNVEVALGVDRLRFIDMLKEMMKTYELL</sequence>
<dbReference type="CDD" id="cd02651">
    <property type="entry name" value="nuc_hydro_IU_UC_XIUA"/>
    <property type="match status" value="1"/>
</dbReference>
<dbReference type="PANTHER" id="PTHR12304:SF4">
    <property type="entry name" value="URIDINE NUCLEOSIDASE"/>
    <property type="match status" value="1"/>
</dbReference>
<dbReference type="GO" id="GO:0045437">
    <property type="term" value="F:uridine nucleosidase activity"/>
    <property type="evidence" value="ECO:0007669"/>
    <property type="project" value="UniProtKB-ARBA"/>
</dbReference>
<protein>
    <submittedName>
        <fullName evidence="4">Pyrimidine-specific ribonucleoside hydrolase</fullName>
    </submittedName>
</protein>
<organism evidence="4 5">
    <name type="scientific">Anaerovirgula multivorans</name>
    <dbReference type="NCBI Taxonomy" id="312168"/>
    <lineage>
        <taxon>Bacteria</taxon>
        <taxon>Bacillati</taxon>
        <taxon>Bacillota</taxon>
        <taxon>Clostridia</taxon>
        <taxon>Peptostreptococcales</taxon>
        <taxon>Natronincolaceae</taxon>
        <taxon>Anaerovirgula</taxon>
    </lineage>
</organism>
<feature type="domain" description="Inosine/uridine-preferring nucleoside hydrolase" evidence="3">
    <location>
        <begin position="5"/>
        <end position="299"/>
    </location>
</feature>
<dbReference type="PANTHER" id="PTHR12304">
    <property type="entry name" value="INOSINE-URIDINE PREFERRING NUCLEOSIDE HYDROLASE"/>
    <property type="match status" value="1"/>
</dbReference>
<keyword evidence="2" id="KW-0326">Glycosidase</keyword>
<dbReference type="AlphaFoldDB" id="A0A239FB42"/>
<dbReference type="PROSITE" id="PS01247">
    <property type="entry name" value="IUNH"/>
    <property type="match status" value="1"/>
</dbReference>
<dbReference type="Pfam" id="PF01156">
    <property type="entry name" value="IU_nuc_hydro"/>
    <property type="match status" value="1"/>
</dbReference>
<keyword evidence="5" id="KW-1185">Reference proteome</keyword>
<dbReference type="InterPro" id="IPR036452">
    <property type="entry name" value="Ribo_hydro-like"/>
</dbReference>
<keyword evidence="1 4" id="KW-0378">Hydrolase</keyword>
<dbReference type="InterPro" id="IPR023186">
    <property type="entry name" value="IUNH"/>
</dbReference>